<reference evidence="1 2" key="1">
    <citation type="journal article" date="2016" name="Nat. Commun.">
        <title>Thousands of microbial genomes shed light on interconnected biogeochemical processes in an aquifer system.</title>
        <authorList>
            <person name="Anantharaman K."/>
            <person name="Brown C.T."/>
            <person name="Hug L.A."/>
            <person name="Sharon I."/>
            <person name="Castelle C.J."/>
            <person name="Probst A.J."/>
            <person name="Thomas B.C."/>
            <person name="Singh A."/>
            <person name="Wilkins M.J."/>
            <person name="Karaoz U."/>
            <person name="Brodie E.L."/>
            <person name="Williams K.H."/>
            <person name="Hubbard S.S."/>
            <person name="Banfield J.F."/>
        </authorList>
    </citation>
    <scope>NUCLEOTIDE SEQUENCE [LARGE SCALE GENOMIC DNA]</scope>
</reference>
<sequence>MSPAQITLGRALDEFEKEFPGIRDRFMVKDTHRRFYLRFLKYDTKGKGRFLARAHFDRGGATLAIAESAPGLRIGRNNSETGILHLEEVSHEEHSAIFFPSYHFPRLTGPEFEPAWHDVTQSSDDQYSEDTARWAIVFFADVYGLPLPSERATHQSWPGIPPSA</sequence>
<dbReference type="Gene3D" id="2.60.120.330">
    <property type="entry name" value="B-lactam Antibiotic, Isopenicillin N Synthase, Chain"/>
    <property type="match status" value="1"/>
</dbReference>
<gene>
    <name evidence="1" type="ORF">A3D65_03335</name>
</gene>
<dbReference type="EMBL" id="MHLL01000012">
    <property type="protein sequence ID" value="OGZ10186.1"/>
    <property type="molecule type" value="Genomic_DNA"/>
</dbReference>
<accession>A0A1G2D995</accession>
<name>A0A1G2D995_9BACT</name>
<dbReference type="Proteomes" id="UP000177996">
    <property type="component" value="Unassembled WGS sequence"/>
</dbReference>
<protein>
    <submittedName>
        <fullName evidence="1">Uncharacterized protein</fullName>
    </submittedName>
</protein>
<evidence type="ECO:0000313" key="2">
    <source>
        <dbReference type="Proteomes" id="UP000177996"/>
    </source>
</evidence>
<dbReference type="AlphaFoldDB" id="A0A1G2D995"/>
<organism evidence="1 2">
    <name type="scientific">Candidatus Lloydbacteria bacterium RIFCSPHIGHO2_02_FULL_50_13</name>
    <dbReference type="NCBI Taxonomy" id="1798661"/>
    <lineage>
        <taxon>Bacteria</taxon>
        <taxon>Candidatus Lloydiibacteriota</taxon>
    </lineage>
</organism>
<dbReference type="InterPro" id="IPR027443">
    <property type="entry name" value="IPNS-like_sf"/>
</dbReference>
<proteinExistence type="predicted"/>
<evidence type="ECO:0000313" key="1">
    <source>
        <dbReference type="EMBL" id="OGZ10186.1"/>
    </source>
</evidence>
<comment type="caution">
    <text evidence="1">The sequence shown here is derived from an EMBL/GenBank/DDBJ whole genome shotgun (WGS) entry which is preliminary data.</text>
</comment>